<dbReference type="PANTHER" id="PTHR28136:SF1">
    <property type="entry name" value="NUCLEUS EXPORT PROTEIN BRL1"/>
    <property type="match status" value="1"/>
</dbReference>
<feature type="compositionally biased region" description="Basic and acidic residues" evidence="1">
    <location>
        <begin position="157"/>
        <end position="168"/>
    </location>
</feature>
<gene>
    <name evidence="4" type="ORF">GMORB2_4716</name>
</gene>
<keyword evidence="2" id="KW-1133">Transmembrane helix</keyword>
<evidence type="ECO:0000313" key="5">
    <source>
        <dbReference type="Proteomes" id="UP000749293"/>
    </source>
</evidence>
<dbReference type="GeneID" id="55970944"/>
<feature type="region of interest" description="Disordered" evidence="1">
    <location>
        <begin position="1"/>
        <end position="131"/>
    </location>
</feature>
<evidence type="ECO:0000259" key="3">
    <source>
        <dbReference type="SMART" id="SM01042"/>
    </source>
</evidence>
<comment type="caution">
    <text evidence="4">The sequence shown here is derived from an EMBL/GenBank/DDBJ whole genome shotgun (WGS) entry which is preliminary data.</text>
</comment>
<dbReference type="GO" id="GO:0006998">
    <property type="term" value="P:nuclear envelope organization"/>
    <property type="evidence" value="ECO:0007669"/>
    <property type="project" value="InterPro"/>
</dbReference>
<keyword evidence="2" id="KW-0812">Transmembrane</keyword>
<organism evidence="4 5">
    <name type="scientific">Geosmithia morbida</name>
    <dbReference type="NCBI Taxonomy" id="1094350"/>
    <lineage>
        <taxon>Eukaryota</taxon>
        <taxon>Fungi</taxon>
        <taxon>Dikarya</taxon>
        <taxon>Ascomycota</taxon>
        <taxon>Pezizomycotina</taxon>
        <taxon>Sordariomycetes</taxon>
        <taxon>Hypocreomycetidae</taxon>
        <taxon>Hypocreales</taxon>
        <taxon>Bionectriaceae</taxon>
        <taxon>Geosmithia</taxon>
    </lineage>
</organism>
<dbReference type="InterPro" id="IPR018767">
    <property type="entry name" value="Brl1/Brr6_dom"/>
</dbReference>
<dbReference type="OrthoDB" id="5961at2759"/>
<feature type="transmembrane region" description="Helical" evidence="2">
    <location>
        <begin position="246"/>
        <end position="267"/>
    </location>
</feature>
<sequence>MDRRTYEGPMDWEYQNKGPIDPTSPFAQAAQNRGLRNGFASPSKPTPSIFASPTKNPQHRTLFSSQQTSSLSKPSAPPFRNPAFTTPRKPFDQVVMSETSDMEDSPARTEASDFANDTPEADRMGDVSMSGTVTPAKIDKIFRYSKAASSNRRHMPGKGEIRPHRDYGLSELTRRKKRYGHERDLYHGRQQSQDSDMELDDDMDYNGRRRRNDRAPKRQGGLVGSMFHMMEEHNTAPENLYRWIQLGINGFMGGLFCVVVISVVHTIRSDIRAVNEAARQEIRVKMAACQDEYMANHCATTNAPAFKKMCSEWYDCMMQDPESIVRVRATMTEVANIMNDFFGNLNLKAWGAVLAFLVITTFANNLMIGAKSAPAPGPVARPTISSSGSHLEHPSSRGDVMWIPVQTPKMRSRRFIDDDTDTDSTPPNMHKMLPPYTPSGKRSPSKRERSLSPIKYGRSPMKGY</sequence>
<name>A0A9P4YM10_9HYPO</name>
<feature type="region of interest" description="Disordered" evidence="1">
    <location>
        <begin position="412"/>
        <end position="464"/>
    </location>
</feature>
<proteinExistence type="predicted"/>
<evidence type="ECO:0000256" key="1">
    <source>
        <dbReference type="SAM" id="MobiDB-lite"/>
    </source>
</evidence>
<accession>A0A9P4YM10</accession>
<dbReference type="AlphaFoldDB" id="A0A9P4YM10"/>
<feature type="region of interest" description="Disordered" evidence="1">
    <location>
        <begin position="374"/>
        <end position="397"/>
    </location>
</feature>
<feature type="compositionally biased region" description="Acidic residues" evidence="1">
    <location>
        <begin position="195"/>
        <end position="204"/>
    </location>
</feature>
<feature type="compositionally biased region" description="Low complexity" evidence="1">
    <location>
        <begin position="61"/>
        <end position="72"/>
    </location>
</feature>
<evidence type="ECO:0000313" key="4">
    <source>
        <dbReference type="EMBL" id="KAF4119451.1"/>
    </source>
</evidence>
<feature type="transmembrane region" description="Helical" evidence="2">
    <location>
        <begin position="349"/>
        <end position="368"/>
    </location>
</feature>
<feature type="domain" description="Brl1/Brr6" evidence="3">
    <location>
        <begin position="240"/>
        <end position="371"/>
    </location>
</feature>
<dbReference type="GO" id="GO:0055088">
    <property type="term" value="P:lipid homeostasis"/>
    <property type="evidence" value="ECO:0007669"/>
    <property type="project" value="InterPro"/>
</dbReference>
<dbReference type="Pfam" id="PF10104">
    <property type="entry name" value="Brr6_like_C_C"/>
    <property type="match status" value="1"/>
</dbReference>
<evidence type="ECO:0000256" key="2">
    <source>
        <dbReference type="SAM" id="Phobius"/>
    </source>
</evidence>
<reference evidence="4" key="1">
    <citation type="submission" date="2020-03" db="EMBL/GenBank/DDBJ databases">
        <title>Site-based positive gene gene selection in Geosmithia morbida across the United States reveals a broad range of putative effectors and factors for local host and environmental adapation.</title>
        <authorList>
            <person name="Onufrak A."/>
            <person name="Murdoch R.W."/>
            <person name="Gazis R."/>
            <person name="Huff M."/>
            <person name="Staton M."/>
            <person name="Klingeman W."/>
            <person name="Hadziabdic D."/>
        </authorList>
    </citation>
    <scope>NUCLEOTIDE SEQUENCE</scope>
    <source>
        <strain evidence="4">1262</strain>
    </source>
</reference>
<dbReference type="RefSeq" id="XP_035318103.1">
    <property type="nucleotide sequence ID" value="XM_035466690.1"/>
</dbReference>
<feature type="region of interest" description="Disordered" evidence="1">
    <location>
        <begin position="147"/>
        <end position="221"/>
    </location>
</feature>
<dbReference type="GO" id="GO:0031965">
    <property type="term" value="C:nuclear membrane"/>
    <property type="evidence" value="ECO:0007669"/>
    <property type="project" value="InterPro"/>
</dbReference>
<dbReference type="Proteomes" id="UP000749293">
    <property type="component" value="Unassembled WGS sequence"/>
</dbReference>
<keyword evidence="2" id="KW-0472">Membrane</keyword>
<dbReference type="EMBL" id="JAANYQ010000024">
    <property type="protein sequence ID" value="KAF4119451.1"/>
    <property type="molecule type" value="Genomic_DNA"/>
</dbReference>
<keyword evidence="5" id="KW-1185">Reference proteome</keyword>
<dbReference type="InterPro" id="IPR040202">
    <property type="entry name" value="Brl1/Brr6"/>
</dbReference>
<dbReference type="PANTHER" id="PTHR28136">
    <property type="entry name" value="NUCLEUS EXPORT PROTEIN BRR6"/>
    <property type="match status" value="1"/>
</dbReference>
<dbReference type="SMART" id="SM01042">
    <property type="entry name" value="Brr6_like_C_C"/>
    <property type="match status" value="1"/>
</dbReference>
<protein>
    <submittedName>
        <fullName evidence="4">Di-sulfide bridge nucleocytoplasmic transport domain</fullName>
    </submittedName>
</protein>